<dbReference type="InterPro" id="IPR045877">
    <property type="entry name" value="ZFP36-like"/>
</dbReference>
<feature type="region of interest" description="Disordered" evidence="6">
    <location>
        <begin position="205"/>
        <end position="240"/>
    </location>
</feature>
<protein>
    <submittedName>
        <fullName evidence="8">mRNA decay activator protein zfp36</fullName>
    </submittedName>
</protein>
<dbReference type="GO" id="GO:0003729">
    <property type="term" value="F:mRNA binding"/>
    <property type="evidence" value="ECO:0007669"/>
    <property type="project" value="InterPro"/>
</dbReference>
<evidence type="ECO:0000256" key="2">
    <source>
        <dbReference type="ARBA" id="ARBA00022737"/>
    </source>
</evidence>
<dbReference type="Pfam" id="PF00642">
    <property type="entry name" value="zf-CCCH"/>
    <property type="match status" value="1"/>
</dbReference>
<accession>A0A9P6MK73</accession>
<evidence type="ECO:0000259" key="7">
    <source>
        <dbReference type="PROSITE" id="PS50103"/>
    </source>
</evidence>
<reference evidence="8" key="1">
    <citation type="journal article" date="2020" name="Fungal Divers.">
        <title>Resolving the Mortierellaceae phylogeny through synthesis of multi-gene phylogenetics and phylogenomics.</title>
        <authorList>
            <person name="Vandepol N."/>
            <person name="Liber J."/>
            <person name="Desiro A."/>
            <person name="Na H."/>
            <person name="Kennedy M."/>
            <person name="Barry K."/>
            <person name="Grigoriev I.V."/>
            <person name="Miller A.N."/>
            <person name="O'Donnell K."/>
            <person name="Stajich J.E."/>
            <person name="Bonito G."/>
        </authorList>
    </citation>
    <scope>NUCLEOTIDE SEQUENCE</scope>
    <source>
        <strain evidence="8">MES-2147</strain>
    </source>
</reference>
<dbReference type="AlphaFoldDB" id="A0A9P6MK73"/>
<feature type="domain" description="C3H1-type" evidence="7">
    <location>
        <begin position="172"/>
        <end position="200"/>
    </location>
</feature>
<feature type="zinc finger region" description="C3H1-type" evidence="5">
    <location>
        <begin position="172"/>
        <end position="200"/>
    </location>
</feature>
<feature type="compositionally biased region" description="Low complexity" evidence="6">
    <location>
        <begin position="128"/>
        <end position="137"/>
    </location>
</feature>
<keyword evidence="3 5" id="KW-0863">Zinc-finger</keyword>
<gene>
    <name evidence="8" type="primary">ZFP36</name>
    <name evidence="8" type="ORF">BGZ65_011551</name>
</gene>
<keyword evidence="1 5" id="KW-0479">Metal-binding</keyword>
<evidence type="ECO:0000256" key="5">
    <source>
        <dbReference type="PROSITE-ProRule" id="PRU00723"/>
    </source>
</evidence>
<dbReference type="OrthoDB" id="410307at2759"/>
<evidence type="ECO:0000313" key="9">
    <source>
        <dbReference type="Proteomes" id="UP000749646"/>
    </source>
</evidence>
<keyword evidence="9" id="KW-1185">Reference proteome</keyword>
<keyword evidence="2" id="KW-0677">Repeat</keyword>
<dbReference type="GO" id="GO:0008270">
    <property type="term" value="F:zinc ion binding"/>
    <property type="evidence" value="ECO:0007669"/>
    <property type="project" value="UniProtKB-KW"/>
</dbReference>
<evidence type="ECO:0000256" key="6">
    <source>
        <dbReference type="SAM" id="MobiDB-lite"/>
    </source>
</evidence>
<dbReference type="EMBL" id="JAAAHW010000199">
    <property type="protein sequence ID" value="KAG0005265.1"/>
    <property type="molecule type" value="Genomic_DNA"/>
</dbReference>
<evidence type="ECO:0000256" key="1">
    <source>
        <dbReference type="ARBA" id="ARBA00022723"/>
    </source>
</evidence>
<feature type="region of interest" description="Disordered" evidence="6">
    <location>
        <begin position="98"/>
        <end position="141"/>
    </location>
</feature>
<dbReference type="Proteomes" id="UP000749646">
    <property type="component" value="Unassembled WGS sequence"/>
</dbReference>
<organism evidence="8 9">
    <name type="scientific">Modicella reniformis</name>
    <dbReference type="NCBI Taxonomy" id="1440133"/>
    <lineage>
        <taxon>Eukaryota</taxon>
        <taxon>Fungi</taxon>
        <taxon>Fungi incertae sedis</taxon>
        <taxon>Mucoromycota</taxon>
        <taxon>Mortierellomycotina</taxon>
        <taxon>Mortierellomycetes</taxon>
        <taxon>Mortierellales</taxon>
        <taxon>Mortierellaceae</taxon>
        <taxon>Modicella</taxon>
    </lineage>
</organism>
<comment type="caution">
    <text evidence="8">The sequence shown here is derived from an EMBL/GenBank/DDBJ whole genome shotgun (WGS) entry which is preliminary data.</text>
</comment>
<dbReference type="InterPro" id="IPR000571">
    <property type="entry name" value="Znf_CCCH"/>
</dbReference>
<dbReference type="PROSITE" id="PS50103">
    <property type="entry name" value="ZF_C3H1"/>
    <property type="match status" value="1"/>
</dbReference>
<sequence>MLKSTSTVLGDSTLRETGMDVGAAVVFSVNPPSPLESDVCADEQESILRNWHTVGTSADQSAGENSIEGYIKFEPEAMDHGIRAASLLMNTTLLNTSGRFGPSGQKSSDGPGAAANNSKGELYGKKGVGSSRRSGSGEAHRKSELYKTELYGDNCQFAHSAHELNHVTRHPRYKTQLCTSFQSQGYCKYNDRCTFIHHPEEARVSPLSTRRGSAPEKASWLSSSSTSSSGISVSVPEPKNERLRALSDSGLAYSENSNRAAKAREPVLTSVAPPPIFSQAQHTATATTINATNGVEAVPDAMFGIIDEVNPFPAPTMRRQRRMEINQPSDPISIAAGLGRYHQNVSGYSADLGYSTTPDVAPFSFTGMGLGLSITPTGAALPLPFRQDVSNPWRENAEADDDEQWAFKLAHYISTPQNGFRI</sequence>
<dbReference type="PANTHER" id="PTHR12547:SF18">
    <property type="entry name" value="PROTEIN TIS11"/>
    <property type="match status" value="1"/>
</dbReference>
<dbReference type="SMART" id="SM00356">
    <property type="entry name" value="ZnF_C3H1"/>
    <property type="match status" value="1"/>
</dbReference>
<proteinExistence type="predicted"/>
<name>A0A9P6MK73_9FUNG</name>
<dbReference type="Gene3D" id="4.10.1000.10">
    <property type="entry name" value="Zinc finger, CCCH-type"/>
    <property type="match status" value="1"/>
</dbReference>
<dbReference type="SUPFAM" id="SSF90229">
    <property type="entry name" value="CCCH zinc finger"/>
    <property type="match status" value="1"/>
</dbReference>
<feature type="compositionally biased region" description="Low complexity" evidence="6">
    <location>
        <begin position="219"/>
        <end position="234"/>
    </location>
</feature>
<dbReference type="InterPro" id="IPR036855">
    <property type="entry name" value="Znf_CCCH_sf"/>
</dbReference>
<keyword evidence="4 5" id="KW-0862">Zinc</keyword>
<evidence type="ECO:0000256" key="3">
    <source>
        <dbReference type="ARBA" id="ARBA00022771"/>
    </source>
</evidence>
<dbReference type="PANTHER" id="PTHR12547">
    <property type="entry name" value="CCCH ZINC FINGER/TIS11-RELATED"/>
    <property type="match status" value="1"/>
</dbReference>
<evidence type="ECO:0000313" key="8">
    <source>
        <dbReference type="EMBL" id="KAG0005265.1"/>
    </source>
</evidence>
<evidence type="ECO:0000256" key="4">
    <source>
        <dbReference type="ARBA" id="ARBA00022833"/>
    </source>
</evidence>